<organism evidence="7 8">
    <name type="scientific">Toxocara canis</name>
    <name type="common">Canine roundworm</name>
    <dbReference type="NCBI Taxonomy" id="6265"/>
    <lineage>
        <taxon>Eukaryota</taxon>
        <taxon>Metazoa</taxon>
        <taxon>Ecdysozoa</taxon>
        <taxon>Nematoda</taxon>
        <taxon>Chromadorea</taxon>
        <taxon>Rhabditida</taxon>
        <taxon>Spirurina</taxon>
        <taxon>Ascaridomorpha</taxon>
        <taxon>Ascaridoidea</taxon>
        <taxon>Toxocaridae</taxon>
        <taxon>Toxocara</taxon>
    </lineage>
</organism>
<dbReference type="GO" id="GO:1905515">
    <property type="term" value="P:non-motile cilium assembly"/>
    <property type="evidence" value="ECO:0007669"/>
    <property type="project" value="TreeGrafter"/>
</dbReference>
<dbReference type="GO" id="GO:0016020">
    <property type="term" value="C:membrane"/>
    <property type="evidence" value="ECO:0007669"/>
    <property type="project" value="UniProtKB-SubCell"/>
</dbReference>
<evidence type="ECO:0000256" key="5">
    <source>
        <dbReference type="SAM" id="Phobius"/>
    </source>
</evidence>
<sequence>MEIRTHIAASILPYPNHVKISEFLLIVLFAPIEALRLFWARKGNLTETPAYISFSLLLSVATLAVCVYWAVFQSYVLLVEFILVCIEGGLVVLESVLGIVAAAALSRGNRMVLKWSRSSSVKMFLPYVLTLECAVFCLIQGLTLDERNELFRKFKYYFASVRPNPAPNRIVNLNGTFFALRTELQLISTIPHHRQLNLEFIFVISFVDDRLVVRELEHRFKMPSEFRPWLPDLVVHPILPWKVTAYLDPRSGVVTAFYRIDSVLPCKSDEWRHPFEVFHCDIAIFSNGDEQIILQSVRDLRSNYQLRNVPFSSGNWPHLRLHFTFAHCWHSSLVSNLIPSLLVFSTVMVAQLQQRKIQVVVSLTALLCIVIMQSAHRSGTVVTLEDLWLSCTLLHVVCVLIVDLILPARSIQYVLFMEDACKNKFTDNGEVLLDVKRMKVEQKLTRSGSIQSAIEIRTLDEDQRSFHHHKTRMSIGRRKRIALCSVVICYVTFVIAYLGFVVLTVV</sequence>
<feature type="transmembrane region" description="Helical" evidence="5">
    <location>
        <begin position="124"/>
        <end position="144"/>
    </location>
</feature>
<dbReference type="WBParaSite" id="TCNE_0000542801-mRNA-1">
    <property type="protein sequence ID" value="TCNE_0000542801-mRNA-1"/>
    <property type="gene ID" value="TCNE_0000542801"/>
</dbReference>
<accession>A0A183UAA8</accession>
<dbReference type="AlphaFoldDB" id="A0A183UAA8"/>
<dbReference type="InterPro" id="IPR019184">
    <property type="entry name" value="Uncharacterised_TM-17"/>
</dbReference>
<keyword evidence="4 5" id="KW-0472">Membrane</keyword>
<dbReference type="GO" id="GO:0035869">
    <property type="term" value="C:ciliary transition zone"/>
    <property type="evidence" value="ECO:0007669"/>
    <property type="project" value="TreeGrafter"/>
</dbReference>
<feature type="transmembrane region" description="Helical" evidence="5">
    <location>
        <begin position="77"/>
        <end position="103"/>
    </location>
</feature>
<evidence type="ECO:0000256" key="4">
    <source>
        <dbReference type="ARBA" id="ARBA00023136"/>
    </source>
</evidence>
<dbReference type="Pfam" id="PF09799">
    <property type="entry name" value="Transmemb_17"/>
    <property type="match status" value="1"/>
</dbReference>
<keyword evidence="3 5" id="KW-1133">Transmembrane helix</keyword>
<feature type="transmembrane region" description="Helical" evidence="5">
    <location>
        <begin position="20"/>
        <end position="39"/>
    </location>
</feature>
<feature type="transmembrane region" description="Helical" evidence="5">
    <location>
        <begin position="357"/>
        <end position="375"/>
    </location>
</feature>
<evidence type="ECO:0000256" key="2">
    <source>
        <dbReference type="ARBA" id="ARBA00022692"/>
    </source>
</evidence>
<evidence type="ECO:0000256" key="3">
    <source>
        <dbReference type="ARBA" id="ARBA00022989"/>
    </source>
</evidence>
<gene>
    <name evidence="6" type="ORF">TCNE_LOCUS5428</name>
</gene>
<evidence type="ECO:0000313" key="7">
    <source>
        <dbReference type="Proteomes" id="UP000050794"/>
    </source>
</evidence>
<reference evidence="8" key="1">
    <citation type="submission" date="2016-06" db="UniProtKB">
        <authorList>
            <consortium name="WormBaseParasite"/>
        </authorList>
    </citation>
    <scope>IDENTIFICATION</scope>
</reference>
<name>A0A183UAA8_TOXCA</name>
<feature type="transmembrane region" description="Helical" evidence="5">
    <location>
        <begin position="387"/>
        <end position="406"/>
    </location>
</feature>
<dbReference type="PANTHER" id="PTHR13531">
    <property type="entry name" value="GEO07735P1-RELATED-RELATED"/>
    <property type="match status" value="1"/>
</dbReference>
<feature type="transmembrane region" description="Helical" evidence="5">
    <location>
        <begin position="51"/>
        <end position="71"/>
    </location>
</feature>
<keyword evidence="2 5" id="KW-0812">Transmembrane</keyword>
<evidence type="ECO:0000256" key="1">
    <source>
        <dbReference type="ARBA" id="ARBA00004141"/>
    </source>
</evidence>
<keyword evidence="7" id="KW-1185">Reference proteome</keyword>
<feature type="transmembrane region" description="Helical" evidence="5">
    <location>
        <begin position="481"/>
        <end position="503"/>
    </location>
</feature>
<evidence type="ECO:0000313" key="6">
    <source>
        <dbReference type="EMBL" id="VDM36549.1"/>
    </source>
</evidence>
<dbReference type="Proteomes" id="UP000050794">
    <property type="component" value="Unassembled WGS sequence"/>
</dbReference>
<proteinExistence type="predicted"/>
<dbReference type="EMBL" id="UYWY01019355">
    <property type="protein sequence ID" value="VDM36549.1"/>
    <property type="molecule type" value="Genomic_DNA"/>
</dbReference>
<evidence type="ECO:0000313" key="8">
    <source>
        <dbReference type="WBParaSite" id="TCNE_0000542801-mRNA-1"/>
    </source>
</evidence>
<protein>
    <submittedName>
        <fullName evidence="8">Transmembrane protein</fullName>
    </submittedName>
</protein>
<comment type="subcellular location">
    <subcellularLocation>
        <location evidence="1">Membrane</location>
        <topology evidence="1">Multi-pass membrane protein</topology>
    </subcellularLocation>
</comment>
<reference evidence="6 7" key="2">
    <citation type="submission" date="2018-11" db="EMBL/GenBank/DDBJ databases">
        <authorList>
            <consortium name="Pathogen Informatics"/>
        </authorList>
    </citation>
    <scope>NUCLEOTIDE SEQUENCE [LARGE SCALE GENOMIC DNA]</scope>
</reference>
<dbReference type="PANTHER" id="PTHR13531:SF0">
    <property type="entry name" value="GEO07735P1-RELATED"/>
    <property type="match status" value="1"/>
</dbReference>